<gene>
    <name evidence="2" type="primary">WBGene00098045</name>
</gene>
<proteinExistence type="predicted"/>
<evidence type="ECO:0000256" key="1">
    <source>
        <dbReference type="SAM" id="SignalP"/>
    </source>
</evidence>
<evidence type="ECO:0008006" key="4">
    <source>
        <dbReference type="Google" id="ProtNLM"/>
    </source>
</evidence>
<organism evidence="2 3">
    <name type="scientific">Pristionchus pacificus</name>
    <name type="common">Parasitic nematode worm</name>
    <dbReference type="NCBI Taxonomy" id="54126"/>
    <lineage>
        <taxon>Eukaryota</taxon>
        <taxon>Metazoa</taxon>
        <taxon>Ecdysozoa</taxon>
        <taxon>Nematoda</taxon>
        <taxon>Chromadorea</taxon>
        <taxon>Rhabditida</taxon>
        <taxon>Rhabditina</taxon>
        <taxon>Diplogasteromorpha</taxon>
        <taxon>Diplogasteroidea</taxon>
        <taxon>Neodiplogasteridae</taxon>
        <taxon>Pristionchus</taxon>
    </lineage>
</organism>
<evidence type="ECO:0000313" key="3">
    <source>
        <dbReference type="Proteomes" id="UP000005239"/>
    </source>
</evidence>
<dbReference type="Proteomes" id="UP000005239">
    <property type="component" value="Unassembled WGS sequence"/>
</dbReference>
<keyword evidence="1" id="KW-0732">Signal</keyword>
<feature type="signal peptide" evidence="1">
    <location>
        <begin position="1"/>
        <end position="19"/>
    </location>
</feature>
<dbReference type="AlphaFoldDB" id="A0A8R1Y776"/>
<keyword evidence="3" id="KW-1185">Reference proteome</keyword>
<reference evidence="3" key="1">
    <citation type="journal article" date="2008" name="Nat. Genet.">
        <title>The Pristionchus pacificus genome provides a unique perspective on nematode lifestyle and parasitism.</title>
        <authorList>
            <person name="Dieterich C."/>
            <person name="Clifton S.W."/>
            <person name="Schuster L.N."/>
            <person name="Chinwalla A."/>
            <person name="Delehaunty K."/>
            <person name="Dinkelacker I."/>
            <person name="Fulton L."/>
            <person name="Fulton R."/>
            <person name="Godfrey J."/>
            <person name="Minx P."/>
            <person name="Mitreva M."/>
            <person name="Roeseler W."/>
            <person name="Tian H."/>
            <person name="Witte H."/>
            <person name="Yang S.P."/>
            <person name="Wilson R.K."/>
            <person name="Sommer R.J."/>
        </authorList>
    </citation>
    <scope>NUCLEOTIDE SEQUENCE [LARGE SCALE GENOMIC DNA]</scope>
    <source>
        <strain evidence="3">PS312</strain>
    </source>
</reference>
<reference evidence="2" key="2">
    <citation type="submission" date="2022-06" db="UniProtKB">
        <authorList>
            <consortium name="EnsemblMetazoa"/>
        </authorList>
    </citation>
    <scope>IDENTIFICATION</scope>
    <source>
        <strain evidence="2">PS312</strain>
    </source>
</reference>
<protein>
    <recommendedName>
        <fullName evidence="4">SCP domain-containing protein</fullName>
    </recommendedName>
</protein>
<evidence type="ECO:0000313" key="2">
    <source>
        <dbReference type="EnsemblMetazoa" id="PPA08491.1"/>
    </source>
</evidence>
<accession>A0A8R1Y776</accession>
<dbReference type="EnsemblMetazoa" id="PPA08491.1">
    <property type="protein sequence ID" value="PPA08491.1"/>
    <property type="gene ID" value="WBGene00098045"/>
</dbReference>
<name>A0A8R1Y776_PRIPA</name>
<feature type="chain" id="PRO_5035873715" description="SCP domain-containing protein" evidence="1">
    <location>
        <begin position="20"/>
        <end position="279"/>
    </location>
</feature>
<sequence>MRLLLIVPLLSLLPGCALAAPSKTMCNVLYRFVEQYHADRASVAAWLSTNCYRIRQRPADMSCADMITFARDCQYSLTQEVRTETYNRYLASVQPTTLHKYIHHNRQTVYDYGHFGNAWMFSKFKNSYMFRGVSPARSPSGRIEALKGIGETQHYYPNYTPWHEISGLYGTPRAQAAQLENEWQWTRGGNYPYMRADNVVNQALQQTMLPTCLHDVIYCAKLSIAQQQAARAANAAASDPSILQYDYDITLGYPIMNREDEKKTQGSNTYRQFGILNKK</sequence>